<dbReference type="GO" id="GO:0005681">
    <property type="term" value="C:spliceosomal complex"/>
    <property type="evidence" value="ECO:0007669"/>
    <property type="project" value="UniProtKB-KW"/>
</dbReference>
<evidence type="ECO:0000256" key="3">
    <source>
        <dbReference type="ARBA" id="ARBA00022664"/>
    </source>
</evidence>
<evidence type="ECO:0000256" key="4">
    <source>
        <dbReference type="ARBA" id="ARBA00022728"/>
    </source>
</evidence>
<name>A0AAF0EP01_9BASI</name>
<feature type="compositionally biased region" description="Low complexity" evidence="7">
    <location>
        <begin position="252"/>
        <end position="264"/>
    </location>
</feature>
<keyword evidence="10" id="KW-1185">Reference proteome</keyword>
<evidence type="ECO:0000313" key="10">
    <source>
        <dbReference type="Proteomes" id="UP001219933"/>
    </source>
</evidence>
<evidence type="ECO:0000256" key="7">
    <source>
        <dbReference type="SAM" id="MobiDB-lite"/>
    </source>
</evidence>
<dbReference type="Pfam" id="PF08312">
    <property type="entry name" value="cwf21"/>
    <property type="match status" value="1"/>
</dbReference>
<dbReference type="AlphaFoldDB" id="A0AAF0EP01"/>
<evidence type="ECO:0000256" key="6">
    <source>
        <dbReference type="ARBA" id="ARBA00023242"/>
    </source>
</evidence>
<feature type="compositionally biased region" description="Basic and acidic residues" evidence="7">
    <location>
        <begin position="223"/>
        <end position="250"/>
    </location>
</feature>
<evidence type="ECO:0000259" key="8">
    <source>
        <dbReference type="SMART" id="SM01115"/>
    </source>
</evidence>
<evidence type="ECO:0000256" key="5">
    <source>
        <dbReference type="ARBA" id="ARBA00023187"/>
    </source>
</evidence>
<dbReference type="Proteomes" id="UP001219933">
    <property type="component" value="Chromosome 1"/>
</dbReference>
<dbReference type="InterPro" id="IPR013170">
    <property type="entry name" value="mRNA_splic_Cwf21_dom"/>
</dbReference>
<evidence type="ECO:0000256" key="1">
    <source>
        <dbReference type="ARBA" id="ARBA00004123"/>
    </source>
</evidence>
<evidence type="ECO:0000256" key="2">
    <source>
        <dbReference type="ARBA" id="ARBA00005954"/>
    </source>
</evidence>
<keyword evidence="4" id="KW-0747">Spliceosome</keyword>
<evidence type="ECO:0000313" key="9">
    <source>
        <dbReference type="EMBL" id="WFD33921.1"/>
    </source>
</evidence>
<dbReference type="CDD" id="cd21372">
    <property type="entry name" value="cwf21_CWC21-like"/>
    <property type="match status" value="1"/>
</dbReference>
<proteinExistence type="inferred from homology"/>
<comment type="subcellular location">
    <subcellularLocation>
        <location evidence="1">Nucleus</location>
    </subcellularLocation>
</comment>
<dbReference type="InterPro" id="IPR051372">
    <property type="entry name" value="CWC21"/>
</dbReference>
<sequence>MYNGIGLQTARGSGTNGYVQRNLSNLRPRNIVQDRERMEESRARSAMQPDAGILEHERKRKVEIKCLELRDELEDKGESEDVIEERVAALRKSLLEHGPRSVPSYNEAKALRPSETHALGAAKEEERVKMQRALGISSDYVEGEAFNRELQEQRRIERMEERERRQVEARQLWEQRREQARLDAERIIEEKRRRDAERAAQAEEQHESDKDAAPEAPPAQASPHDEHERNINSRWDRREDSYARPRDRSRSPVRVPRRSSSPPL</sequence>
<dbReference type="Gene3D" id="6.10.140.420">
    <property type="match status" value="1"/>
</dbReference>
<keyword evidence="3" id="KW-0507">mRNA processing</keyword>
<gene>
    <name evidence="9" type="primary">CWC21</name>
    <name evidence="9" type="ORF">MCUN1_000747</name>
</gene>
<dbReference type="PANTHER" id="PTHR36562">
    <property type="entry name" value="SERINE/ARGININE REPETITIVE MATRIX 2"/>
    <property type="match status" value="1"/>
</dbReference>
<dbReference type="GO" id="GO:0008380">
    <property type="term" value="P:RNA splicing"/>
    <property type="evidence" value="ECO:0007669"/>
    <property type="project" value="UniProtKB-KW"/>
</dbReference>
<organism evidence="9 10">
    <name type="scientific">Malassezia cuniculi</name>
    <dbReference type="NCBI Taxonomy" id="948313"/>
    <lineage>
        <taxon>Eukaryota</taxon>
        <taxon>Fungi</taxon>
        <taxon>Dikarya</taxon>
        <taxon>Basidiomycota</taxon>
        <taxon>Ustilaginomycotina</taxon>
        <taxon>Malasseziomycetes</taxon>
        <taxon>Malasseziales</taxon>
        <taxon>Malasseziaceae</taxon>
        <taxon>Malassezia</taxon>
    </lineage>
</organism>
<feature type="region of interest" description="Disordered" evidence="7">
    <location>
        <begin position="143"/>
        <end position="264"/>
    </location>
</feature>
<keyword evidence="5" id="KW-0508">mRNA splicing</keyword>
<dbReference type="PANTHER" id="PTHR36562:SF5">
    <property type="entry name" value="SERINE_ARGININE REPETITIVE MATRIX 2"/>
    <property type="match status" value="1"/>
</dbReference>
<accession>A0AAF0EP01</accession>
<feature type="compositionally biased region" description="Basic and acidic residues" evidence="7">
    <location>
        <begin position="145"/>
        <end position="213"/>
    </location>
</feature>
<comment type="similarity">
    <text evidence="2">Belongs to the CWC21 family.</text>
</comment>
<dbReference type="EMBL" id="CP119877">
    <property type="protein sequence ID" value="WFD33921.1"/>
    <property type="molecule type" value="Genomic_DNA"/>
</dbReference>
<protein>
    <submittedName>
        <fullName evidence="9">RNA-splicing factor</fullName>
    </submittedName>
</protein>
<feature type="domain" description="CWF21" evidence="8">
    <location>
        <begin position="54"/>
        <end position="99"/>
    </location>
</feature>
<reference evidence="9" key="1">
    <citation type="submission" date="2023-03" db="EMBL/GenBank/DDBJ databases">
        <title>Mating type loci evolution in Malassezia.</title>
        <authorList>
            <person name="Coelho M.A."/>
        </authorList>
    </citation>
    <scope>NUCLEOTIDE SEQUENCE</scope>
    <source>
        <strain evidence="9">CBS 11721</strain>
    </source>
</reference>
<keyword evidence="6" id="KW-0539">Nucleus</keyword>
<dbReference type="GO" id="GO:0006397">
    <property type="term" value="P:mRNA processing"/>
    <property type="evidence" value="ECO:0007669"/>
    <property type="project" value="UniProtKB-KW"/>
</dbReference>
<dbReference type="SMART" id="SM01115">
    <property type="entry name" value="cwf21"/>
    <property type="match status" value="1"/>
</dbReference>